<accession>A0A8H3HI87</accession>
<feature type="compositionally biased region" description="Acidic residues" evidence="1">
    <location>
        <begin position="258"/>
        <end position="273"/>
    </location>
</feature>
<gene>
    <name evidence="2" type="ORF">RDB_LOCUS115208</name>
</gene>
<dbReference type="AlphaFoldDB" id="A0A8H3HI87"/>
<organism evidence="2 3">
    <name type="scientific">Rhizoctonia solani</name>
    <dbReference type="NCBI Taxonomy" id="456999"/>
    <lineage>
        <taxon>Eukaryota</taxon>
        <taxon>Fungi</taxon>
        <taxon>Dikarya</taxon>
        <taxon>Basidiomycota</taxon>
        <taxon>Agaricomycotina</taxon>
        <taxon>Agaricomycetes</taxon>
        <taxon>Cantharellales</taxon>
        <taxon>Ceratobasidiaceae</taxon>
        <taxon>Rhizoctonia</taxon>
    </lineage>
</organism>
<evidence type="ECO:0000313" key="2">
    <source>
        <dbReference type="EMBL" id="CAE6518645.1"/>
    </source>
</evidence>
<name>A0A8H3HI87_9AGAM</name>
<comment type="caution">
    <text evidence="2">The sequence shown here is derived from an EMBL/GenBank/DDBJ whole genome shotgun (WGS) entry which is preliminary data.</text>
</comment>
<proteinExistence type="predicted"/>
<reference evidence="2" key="1">
    <citation type="submission" date="2021-01" db="EMBL/GenBank/DDBJ databases">
        <authorList>
            <person name="Kaushik A."/>
        </authorList>
    </citation>
    <scope>NUCLEOTIDE SEQUENCE</scope>
    <source>
        <strain evidence="2">Type strain: AG8-Rh-89/</strain>
    </source>
</reference>
<protein>
    <submittedName>
        <fullName evidence="2">Uncharacterized protein</fullName>
    </submittedName>
</protein>
<dbReference type="Proteomes" id="UP000663850">
    <property type="component" value="Unassembled WGS sequence"/>
</dbReference>
<feature type="compositionally biased region" description="Polar residues" evidence="1">
    <location>
        <begin position="1"/>
        <end position="12"/>
    </location>
</feature>
<feature type="compositionally biased region" description="Basic and acidic residues" evidence="1">
    <location>
        <begin position="222"/>
        <end position="236"/>
    </location>
</feature>
<feature type="region of interest" description="Disordered" evidence="1">
    <location>
        <begin position="1"/>
        <end position="20"/>
    </location>
</feature>
<sequence length="273" mass="30269">MPTTHSTSVYTPSLSSHLSSSVSPLSCSELAHIILISFSKPSAESRQLVSLILQSVHEYSAAGISRGLIGDDDLKLVSTRSDLLMAVASRLEVDLRNKAWSGDLLTDVRRMYNSIVIKLMEFFIRTAGDGVLMVINVLRSTLADTRHYLATSTTHTIEHDIAITARKYGISYTREITIEDDKIGVPSSPPRKVDEVRVVKMKTGLKSAFQLKNMWRKKGGRGKCEDESECVERRETNSYPASERGTYDSGVSMGGRDSDEEWGWDEEEVGAAF</sequence>
<evidence type="ECO:0000256" key="1">
    <source>
        <dbReference type="SAM" id="MobiDB-lite"/>
    </source>
</evidence>
<dbReference type="EMBL" id="CAJMWZ010006241">
    <property type="protein sequence ID" value="CAE6518645.1"/>
    <property type="molecule type" value="Genomic_DNA"/>
</dbReference>
<feature type="region of interest" description="Disordered" evidence="1">
    <location>
        <begin position="219"/>
        <end position="273"/>
    </location>
</feature>
<evidence type="ECO:0000313" key="3">
    <source>
        <dbReference type="Proteomes" id="UP000663850"/>
    </source>
</evidence>